<keyword evidence="6" id="KW-0539">Nucleus</keyword>
<dbReference type="Gene3D" id="3.30.160.60">
    <property type="entry name" value="Classic Zinc Finger"/>
    <property type="match status" value="5"/>
</dbReference>
<evidence type="ECO:0000256" key="5">
    <source>
        <dbReference type="ARBA" id="ARBA00022833"/>
    </source>
</evidence>
<evidence type="ECO:0000256" key="6">
    <source>
        <dbReference type="ARBA" id="ARBA00023242"/>
    </source>
</evidence>
<protein>
    <submittedName>
        <fullName evidence="10">Zinc finger protein 358</fullName>
    </submittedName>
</protein>
<comment type="subcellular location">
    <subcellularLocation>
        <location evidence="1">Nucleus</location>
    </subcellularLocation>
</comment>
<keyword evidence="11" id="KW-1185">Reference proteome</keyword>
<evidence type="ECO:0000256" key="7">
    <source>
        <dbReference type="PROSITE-ProRule" id="PRU00042"/>
    </source>
</evidence>
<keyword evidence="4 7" id="KW-0863">Zinc-finger</keyword>
<evidence type="ECO:0000256" key="8">
    <source>
        <dbReference type="SAM" id="MobiDB-lite"/>
    </source>
</evidence>
<dbReference type="Pfam" id="PF13912">
    <property type="entry name" value="zf-C2H2_6"/>
    <property type="match status" value="1"/>
</dbReference>
<feature type="domain" description="C2H2-type" evidence="9">
    <location>
        <begin position="608"/>
        <end position="636"/>
    </location>
</feature>
<comment type="caution">
    <text evidence="10">The sequence shown here is derived from an EMBL/GenBank/DDBJ whole genome shotgun (WGS) entry which is preliminary data.</text>
</comment>
<evidence type="ECO:0000313" key="11">
    <source>
        <dbReference type="Proteomes" id="UP000299102"/>
    </source>
</evidence>
<feature type="region of interest" description="Disordered" evidence="8">
    <location>
        <begin position="94"/>
        <end position="122"/>
    </location>
</feature>
<dbReference type="InterPro" id="IPR013087">
    <property type="entry name" value="Znf_C2H2_type"/>
</dbReference>
<evidence type="ECO:0000256" key="2">
    <source>
        <dbReference type="ARBA" id="ARBA00022723"/>
    </source>
</evidence>
<dbReference type="PANTHER" id="PTHR24406">
    <property type="entry name" value="TRANSCRIPTIONAL REPRESSOR CTCFL-RELATED"/>
    <property type="match status" value="1"/>
</dbReference>
<keyword evidence="2" id="KW-0479">Metal-binding</keyword>
<dbReference type="SMART" id="SM00355">
    <property type="entry name" value="ZnF_C2H2"/>
    <property type="match status" value="9"/>
</dbReference>
<evidence type="ECO:0000256" key="3">
    <source>
        <dbReference type="ARBA" id="ARBA00022737"/>
    </source>
</evidence>
<dbReference type="AlphaFoldDB" id="A0A4C1Y2B0"/>
<dbReference type="InterPro" id="IPR036236">
    <property type="entry name" value="Znf_C2H2_sf"/>
</dbReference>
<dbReference type="GO" id="GO:0005634">
    <property type="term" value="C:nucleus"/>
    <property type="evidence" value="ECO:0007669"/>
    <property type="project" value="UniProtKB-SubCell"/>
</dbReference>
<feature type="domain" description="C2H2-type" evidence="9">
    <location>
        <begin position="552"/>
        <end position="579"/>
    </location>
</feature>
<evidence type="ECO:0000259" key="9">
    <source>
        <dbReference type="PROSITE" id="PS50157"/>
    </source>
</evidence>
<accession>A0A4C1Y2B0</accession>
<feature type="domain" description="C2H2-type" evidence="9">
    <location>
        <begin position="414"/>
        <end position="441"/>
    </location>
</feature>
<reference evidence="10 11" key="1">
    <citation type="journal article" date="2019" name="Commun. Biol.">
        <title>The bagworm genome reveals a unique fibroin gene that provides high tensile strength.</title>
        <authorList>
            <person name="Kono N."/>
            <person name="Nakamura H."/>
            <person name="Ohtoshi R."/>
            <person name="Tomita M."/>
            <person name="Numata K."/>
            <person name="Arakawa K."/>
        </authorList>
    </citation>
    <scope>NUCLEOTIDE SEQUENCE [LARGE SCALE GENOMIC DNA]</scope>
</reference>
<feature type="domain" description="C2H2-type" evidence="9">
    <location>
        <begin position="524"/>
        <end position="551"/>
    </location>
</feature>
<dbReference type="InterPro" id="IPR050888">
    <property type="entry name" value="ZnF_C2H2-type_TF"/>
</dbReference>
<gene>
    <name evidence="10" type="primary">ZNF358</name>
    <name evidence="10" type="ORF">EVAR_47399_1</name>
</gene>
<keyword evidence="3" id="KW-0677">Repeat</keyword>
<dbReference type="Pfam" id="PF00096">
    <property type="entry name" value="zf-C2H2"/>
    <property type="match status" value="5"/>
</dbReference>
<organism evidence="10 11">
    <name type="scientific">Eumeta variegata</name>
    <name type="common">Bagworm moth</name>
    <name type="synonym">Eumeta japonica</name>
    <dbReference type="NCBI Taxonomy" id="151549"/>
    <lineage>
        <taxon>Eukaryota</taxon>
        <taxon>Metazoa</taxon>
        <taxon>Ecdysozoa</taxon>
        <taxon>Arthropoda</taxon>
        <taxon>Hexapoda</taxon>
        <taxon>Insecta</taxon>
        <taxon>Pterygota</taxon>
        <taxon>Neoptera</taxon>
        <taxon>Endopterygota</taxon>
        <taxon>Lepidoptera</taxon>
        <taxon>Glossata</taxon>
        <taxon>Ditrysia</taxon>
        <taxon>Tineoidea</taxon>
        <taxon>Psychidae</taxon>
        <taxon>Oiketicinae</taxon>
        <taxon>Eumeta</taxon>
    </lineage>
</organism>
<dbReference type="FunFam" id="3.30.160.60:FF:000100">
    <property type="entry name" value="Zinc finger 45-like"/>
    <property type="match status" value="1"/>
</dbReference>
<evidence type="ECO:0000256" key="1">
    <source>
        <dbReference type="ARBA" id="ARBA00004123"/>
    </source>
</evidence>
<feature type="compositionally biased region" description="Basic and acidic residues" evidence="8">
    <location>
        <begin position="94"/>
        <end position="121"/>
    </location>
</feature>
<dbReference type="STRING" id="151549.A0A4C1Y2B0"/>
<dbReference type="PROSITE" id="PS00028">
    <property type="entry name" value="ZINC_FINGER_C2H2_1"/>
    <property type="match status" value="7"/>
</dbReference>
<feature type="domain" description="C2H2-type" evidence="9">
    <location>
        <begin position="578"/>
        <end position="605"/>
    </location>
</feature>
<sequence length="755" mass="84958">MNVCDGWIGKTHLRNCKKMKVVKMQNFKQTKSTSLQEMISDDQDNEIDETASDVNTKNIEKDVSVDKERVVEVELTRKHSDTLEDGMVACLESDQLKVIDENGEKEKPGDEGSSTSKKELENDSAEEFYNCTSCGVTFTSVLEHIQTYHSNQEVVLEMNGSDGRTEDVADDETITLEFPSEISDRNNSQSDNIRRVITESGDIVTDYGDVEINEDEMLKNSPSHTLIEQEVVDEIGQVYTRKLVKIDKFWGNATIEEKSEIGDPVHVKEAVKPVQHQAVVKKVKLANGSWSSDMYNCVKCNAFASTLEEFNKHVCESEGFLRISRSNAVEAAYECASVFETPAQGYEKDAIGSDGAMVVKYPCPHCPVAYSNSKSLCAHMKVHKTGKQVALKTTLQSTNGIHKAGTNPPPNGPFRCEVCFTIFPTNKSLRLHRRMHDPIKSRPLEPPVEQVRCNMDPTETFHCLQCDKWIPVGYKKVHLNYHRSSHTTYNCGEKPHACEICGKSFRVSYCLTLHMRTHTGMRPYACPHCGKRFKAHSVYNHHLLTHSEVRAYKCPYCPKAFKTSVQLAGHKNSHTKPYSCTHCNRPFASLYAVRVHTDSHRRTNNLKFSCSLCGASYARTFALKDHMKQAHQSEIDADDNDTAEKEWADPSLEGIIANDMQTEKITLSDSRILISSSREGQVVRTSAESSNLSNIEHRAVIKYFVKKGKTPKEIFEDMASVLQESAPSYTMVKNGLAYFNKDERAVKMILAQGVL</sequence>
<dbReference type="FunFam" id="3.30.160.60:FF:000634">
    <property type="entry name" value="Zinc finger X-chromosomal protein"/>
    <property type="match status" value="1"/>
</dbReference>
<dbReference type="Proteomes" id="UP000299102">
    <property type="component" value="Unassembled WGS sequence"/>
</dbReference>
<keyword evidence="5" id="KW-0862">Zinc</keyword>
<dbReference type="OrthoDB" id="3437960at2759"/>
<feature type="domain" description="C2H2-type" evidence="9">
    <location>
        <begin position="361"/>
        <end position="388"/>
    </location>
</feature>
<proteinExistence type="predicted"/>
<feature type="domain" description="C2H2-type" evidence="9">
    <location>
        <begin position="496"/>
        <end position="523"/>
    </location>
</feature>
<dbReference type="SUPFAM" id="SSF57667">
    <property type="entry name" value="beta-beta-alpha zinc fingers"/>
    <property type="match status" value="4"/>
</dbReference>
<evidence type="ECO:0000256" key="4">
    <source>
        <dbReference type="ARBA" id="ARBA00022771"/>
    </source>
</evidence>
<name>A0A4C1Y2B0_EUMVA</name>
<evidence type="ECO:0000313" key="10">
    <source>
        <dbReference type="EMBL" id="GBP69124.1"/>
    </source>
</evidence>
<dbReference type="PROSITE" id="PS50157">
    <property type="entry name" value="ZINC_FINGER_C2H2_2"/>
    <property type="match status" value="7"/>
</dbReference>
<dbReference type="GO" id="GO:0008270">
    <property type="term" value="F:zinc ion binding"/>
    <property type="evidence" value="ECO:0007669"/>
    <property type="project" value="UniProtKB-KW"/>
</dbReference>
<dbReference type="EMBL" id="BGZK01001031">
    <property type="protein sequence ID" value="GBP69124.1"/>
    <property type="molecule type" value="Genomic_DNA"/>
</dbReference>